<dbReference type="InterPro" id="IPR050105">
    <property type="entry name" value="MoCo_biosynth_MoaA/MoaC"/>
</dbReference>
<keyword evidence="5" id="KW-0408">Iron</keyword>
<gene>
    <name evidence="9" type="ORF">METZ01_LOCUS332515</name>
</gene>
<organism evidence="9">
    <name type="scientific">marine metagenome</name>
    <dbReference type="NCBI Taxonomy" id="408172"/>
    <lineage>
        <taxon>unclassified sequences</taxon>
        <taxon>metagenomes</taxon>
        <taxon>ecological metagenomes</taxon>
    </lineage>
</organism>
<dbReference type="EMBL" id="UINC01111440">
    <property type="protein sequence ID" value="SVC79661.1"/>
    <property type="molecule type" value="Genomic_DNA"/>
</dbReference>
<dbReference type="SFLD" id="SFLDG01067">
    <property type="entry name" value="SPASM/twitch_domain_containing"/>
    <property type="match status" value="1"/>
</dbReference>
<dbReference type="GO" id="GO:0061799">
    <property type="term" value="F:cyclic pyranopterin monophosphate synthase activity"/>
    <property type="evidence" value="ECO:0007669"/>
    <property type="project" value="TreeGrafter"/>
</dbReference>
<protein>
    <recommendedName>
        <fullName evidence="8">Radical SAM core domain-containing protein</fullName>
    </recommendedName>
</protein>
<keyword evidence="2" id="KW-0004">4Fe-4S</keyword>
<dbReference type="InterPro" id="IPR013785">
    <property type="entry name" value="Aldolase_TIM"/>
</dbReference>
<sequence length="75" mass="8615">MIDPHGRHINYLRVSVTDRCDFRCVYCMAENMSFLPKADVLTLEEIDRLCSTFVGLGVRKIRLTGGEPLVRKNIM</sequence>
<evidence type="ECO:0000256" key="6">
    <source>
        <dbReference type="ARBA" id="ARBA00023014"/>
    </source>
</evidence>
<dbReference type="GO" id="GO:0046872">
    <property type="term" value="F:metal ion binding"/>
    <property type="evidence" value="ECO:0007669"/>
    <property type="project" value="UniProtKB-KW"/>
</dbReference>
<reference evidence="9" key="1">
    <citation type="submission" date="2018-05" db="EMBL/GenBank/DDBJ databases">
        <authorList>
            <person name="Lanie J.A."/>
            <person name="Ng W.-L."/>
            <person name="Kazmierczak K.M."/>
            <person name="Andrzejewski T.M."/>
            <person name="Davidsen T.M."/>
            <person name="Wayne K.J."/>
            <person name="Tettelin H."/>
            <person name="Glass J.I."/>
            <person name="Rusch D."/>
            <person name="Podicherti R."/>
            <person name="Tsui H.-C.T."/>
            <person name="Winkler M.E."/>
        </authorList>
    </citation>
    <scope>NUCLEOTIDE SEQUENCE</scope>
</reference>
<dbReference type="SUPFAM" id="SSF102114">
    <property type="entry name" value="Radical SAM enzymes"/>
    <property type="match status" value="1"/>
</dbReference>
<evidence type="ECO:0000256" key="5">
    <source>
        <dbReference type="ARBA" id="ARBA00023004"/>
    </source>
</evidence>
<keyword evidence="3" id="KW-0949">S-adenosyl-L-methionine</keyword>
<dbReference type="Pfam" id="PF04055">
    <property type="entry name" value="Radical_SAM"/>
    <property type="match status" value="1"/>
</dbReference>
<keyword evidence="7" id="KW-0501">Molybdenum cofactor biosynthesis</keyword>
<dbReference type="CDD" id="cd01335">
    <property type="entry name" value="Radical_SAM"/>
    <property type="match status" value="1"/>
</dbReference>
<dbReference type="PANTHER" id="PTHR22960">
    <property type="entry name" value="MOLYBDOPTERIN COFACTOR SYNTHESIS PROTEIN A"/>
    <property type="match status" value="1"/>
</dbReference>
<feature type="non-terminal residue" evidence="9">
    <location>
        <position position="75"/>
    </location>
</feature>
<feature type="domain" description="Radical SAM core" evidence="8">
    <location>
        <begin position="4"/>
        <end position="75"/>
    </location>
</feature>
<dbReference type="AlphaFoldDB" id="A0A382Q609"/>
<keyword evidence="4" id="KW-0479">Metal-binding</keyword>
<keyword evidence="6" id="KW-0411">Iron-sulfur</keyword>
<evidence type="ECO:0000256" key="4">
    <source>
        <dbReference type="ARBA" id="ARBA00022723"/>
    </source>
</evidence>
<name>A0A382Q609_9ZZZZ</name>
<dbReference type="PROSITE" id="PS51918">
    <property type="entry name" value="RADICAL_SAM"/>
    <property type="match status" value="1"/>
</dbReference>
<evidence type="ECO:0000313" key="9">
    <source>
        <dbReference type="EMBL" id="SVC79661.1"/>
    </source>
</evidence>
<evidence type="ECO:0000256" key="3">
    <source>
        <dbReference type="ARBA" id="ARBA00022691"/>
    </source>
</evidence>
<dbReference type="InterPro" id="IPR007197">
    <property type="entry name" value="rSAM"/>
</dbReference>
<dbReference type="GO" id="GO:0006777">
    <property type="term" value="P:Mo-molybdopterin cofactor biosynthetic process"/>
    <property type="evidence" value="ECO:0007669"/>
    <property type="project" value="UniProtKB-KW"/>
</dbReference>
<evidence type="ECO:0000259" key="8">
    <source>
        <dbReference type="PROSITE" id="PS51918"/>
    </source>
</evidence>
<comment type="cofactor">
    <cofactor evidence="1">
        <name>[4Fe-4S] cluster</name>
        <dbReference type="ChEBI" id="CHEBI:49883"/>
    </cofactor>
</comment>
<dbReference type="GO" id="GO:0061798">
    <property type="term" value="F:GTP 3',8'-cyclase activity"/>
    <property type="evidence" value="ECO:0007669"/>
    <property type="project" value="TreeGrafter"/>
</dbReference>
<dbReference type="GO" id="GO:0051539">
    <property type="term" value="F:4 iron, 4 sulfur cluster binding"/>
    <property type="evidence" value="ECO:0007669"/>
    <property type="project" value="UniProtKB-KW"/>
</dbReference>
<accession>A0A382Q609</accession>
<evidence type="ECO:0000256" key="7">
    <source>
        <dbReference type="ARBA" id="ARBA00023150"/>
    </source>
</evidence>
<proteinExistence type="predicted"/>
<dbReference type="InterPro" id="IPR058240">
    <property type="entry name" value="rSAM_sf"/>
</dbReference>
<dbReference type="SFLD" id="SFLDS00029">
    <property type="entry name" value="Radical_SAM"/>
    <property type="match status" value="1"/>
</dbReference>
<dbReference type="InterPro" id="IPR000385">
    <property type="entry name" value="MoaA_NifB_PqqE_Fe-S-bd_CS"/>
</dbReference>
<dbReference type="Gene3D" id="3.20.20.70">
    <property type="entry name" value="Aldolase class I"/>
    <property type="match status" value="1"/>
</dbReference>
<evidence type="ECO:0000256" key="1">
    <source>
        <dbReference type="ARBA" id="ARBA00001966"/>
    </source>
</evidence>
<evidence type="ECO:0000256" key="2">
    <source>
        <dbReference type="ARBA" id="ARBA00022485"/>
    </source>
</evidence>
<dbReference type="PROSITE" id="PS01305">
    <property type="entry name" value="MOAA_NIFB_PQQE"/>
    <property type="match status" value="1"/>
</dbReference>
<dbReference type="PANTHER" id="PTHR22960:SF0">
    <property type="entry name" value="MOLYBDENUM COFACTOR BIOSYNTHESIS PROTEIN 1"/>
    <property type="match status" value="1"/>
</dbReference>